<dbReference type="RefSeq" id="WP_161885268.1">
    <property type="nucleotide sequence ID" value="NZ_CP017146.1"/>
</dbReference>
<feature type="compositionally biased region" description="Basic and acidic residues" evidence="1">
    <location>
        <begin position="153"/>
        <end position="167"/>
    </location>
</feature>
<dbReference type="Proteomes" id="UP000464507">
    <property type="component" value="Chromosome"/>
</dbReference>
<keyword evidence="3" id="KW-1185">Reference proteome</keyword>
<dbReference type="OrthoDB" id="4376297at2"/>
<dbReference type="EMBL" id="CP017146">
    <property type="protein sequence ID" value="QHO68906.1"/>
    <property type="molecule type" value="Genomic_DNA"/>
</dbReference>
<reference evidence="2 3" key="1">
    <citation type="submission" date="2016-09" db="EMBL/GenBank/DDBJ databases">
        <title>Complete genome sequence of microbes from the polar regions.</title>
        <authorList>
            <person name="Liao L."/>
            <person name="Chen B."/>
        </authorList>
    </citation>
    <scope>NUCLEOTIDE SEQUENCE [LARGE SCALE GENOMIC DNA]</scope>
    <source>
        <strain evidence="2 3">ZS314</strain>
    </source>
</reference>
<dbReference type="KEGG" id="mant:BHD05_03890"/>
<sequence length="174" mass="18908">MADENGWPLDWLNTNAGKFIPRYGADPEWETIYSSDDITVEVASSPALPAMKLNASRPGRDTQDIAKLLALWEIPDIEAAEQLLSQFYPGDGLPDRALRILGPVFAQRLPAAPETPPFPVLGLLSQAHGEENYGAPDAHLPRPPLSFRSGARHFPELVTHGDGHQDANDGPQLG</sequence>
<feature type="region of interest" description="Disordered" evidence="1">
    <location>
        <begin position="131"/>
        <end position="174"/>
    </location>
</feature>
<evidence type="ECO:0000313" key="3">
    <source>
        <dbReference type="Proteomes" id="UP000464507"/>
    </source>
</evidence>
<evidence type="ECO:0000256" key="1">
    <source>
        <dbReference type="SAM" id="MobiDB-lite"/>
    </source>
</evidence>
<organism evidence="2 3">
    <name type="scientific">Marisediminicola antarctica</name>
    <dbReference type="NCBI Taxonomy" id="674079"/>
    <lineage>
        <taxon>Bacteria</taxon>
        <taxon>Bacillati</taxon>
        <taxon>Actinomycetota</taxon>
        <taxon>Actinomycetes</taxon>
        <taxon>Micrococcales</taxon>
        <taxon>Microbacteriaceae</taxon>
        <taxon>Marisediminicola</taxon>
    </lineage>
</organism>
<accession>A0A7L5AG10</accession>
<dbReference type="AlphaFoldDB" id="A0A7L5AG10"/>
<proteinExistence type="predicted"/>
<evidence type="ECO:0000313" key="2">
    <source>
        <dbReference type="EMBL" id="QHO68906.1"/>
    </source>
</evidence>
<gene>
    <name evidence="2" type="ORF">BHD05_03890</name>
</gene>
<protein>
    <submittedName>
        <fullName evidence="2">Uncharacterized protein</fullName>
    </submittedName>
</protein>
<name>A0A7L5AG10_9MICO</name>